<dbReference type="InterPro" id="IPR011050">
    <property type="entry name" value="Pectin_lyase_fold/virulence"/>
</dbReference>
<dbReference type="Gene3D" id="2.160.20.10">
    <property type="entry name" value="Single-stranded right-handed beta-helix, Pectin lyase-like"/>
    <property type="match status" value="2"/>
</dbReference>
<dbReference type="SUPFAM" id="SSF51126">
    <property type="entry name" value="Pectin lyase-like"/>
    <property type="match status" value="1"/>
</dbReference>
<comment type="subcellular location">
    <subcellularLocation>
        <location evidence="1">Secreted</location>
    </subcellularLocation>
</comment>
<reference evidence="6 7" key="1">
    <citation type="submission" date="2018-03" db="EMBL/GenBank/DDBJ databases">
        <title>Genomic Encyclopedia of Archaeal and Bacterial Type Strains, Phase II (KMG-II): from individual species to whole genera.</title>
        <authorList>
            <person name="Goeker M."/>
        </authorList>
    </citation>
    <scope>NUCLEOTIDE SEQUENCE [LARGE SCALE GENOMIC DNA]</scope>
    <source>
        <strain evidence="6 7">DSM 28229</strain>
    </source>
</reference>
<dbReference type="Pfam" id="PF21258">
    <property type="entry name" value="Glyco_hydro_120_ins"/>
    <property type="match status" value="2"/>
</dbReference>
<evidence type="ECO:0000256" key="2">
    <source>
        <dbReference type="ARBA" id="ARBA00022525"/>
    </source>
</evidence>
<evidence type="ECO:0000259" key="4">
    <source>
        <dbReference type="Pfam" id="PF07602"/>
    </source>
</evidence>
<gene>
    <name evidence="6" type="ORF">BC781_102397</name>
</gene>
<name>A0A315ZBD0_SEDFL</name>
<evidence type="ECO:0000259" key="5">
    <source>
        <dbReference type="Pfam" id="PF21258"/>
    </source>
</evidence>
<dbReference type="GO" id="GO:0016837">
    <property type="term" value="F:carbon-oxygen lyase activity, acting on polysaccharides"/>
    <property type="evidence" value="ECO:0007669"/>
    <property type="project" value="TreeGrafter"/>
</dbReference>
<dbReference type="GO" id="GO:0005576">
    <property type="term" value="C:extracellular region"/>
    <property type="evidence" value="ECO:0007669"/>
    <property type="project" value="UniProtKB-SubCell"/>
</dbReference>
<dbReference type="Proteomes" id="UP000245535">
    <property type="component" value="Unassembled WGS sequence"/>
</dbReference>
<protein>
    <submittedName>
        <fullName evidence="6">Uncharacterized protein DUF1565</fullName>
    </submittedName>
</protein>
<feature type="domain" description="DUF1565" evidence="4">
    <location>
        <begin position="37"/>
        <end position="75"/>
    </location>
</feature>
<dbReference type="PANTHER" id="PTHR40088:SF2">
    <property type="entry name" value="SECRETED SUGAR HYDROLASE"/>
    <property type="match status" value="1"/>
</dbReference>
<accession>A0A315ZBD0</accession>
<dbReference type="EMBL" id="QGDO01000002">
    <property type="protein sequence ID" value="PWJ42851.1"/>
    <property type="molecule type" value="Genomic_DNA"/>
</dbReference>
<dbReference type="RefSeq" id="WP_109616973.1">
    <property type="nucleotide sequence ID" value="NZ_QGDO01000002.1"/>
</dbReference>
<keyword evidence="2" id="KW-0964">Secreted</keyword>
<organism evidence="6 7">
    <name type="scientific">Sediminitomix flava</name>
    <dbReference type="NCBI Taxonomy" id="379075"/>
    <lineage>
        <taxon>Bacteria</taxon>
        <taxon>Pseudomonadati</taxon>
        <taxon>Bacteroidota</taxon>
        <taxon>Cytophagia</taxon>
        <taxon>Cytophagales</taxon>
        <taxon>Flammeovirgaceae</taxon>
        <taxon>Sediminitomix</taxon>
    </lineage>
</organism>
<dbReference type="InterPro" id="IPR013780">
    <property type="entry name" value="Glyco_hydro_b"/>
</dbReference>
<dbReference type="InterPro" id="IPR012334">
    <property type="entry name" value="Pectin_lyas_fold"/>
</dbReference>
<dbReference type="InterPro" id="IPR011459">
    <property type="entry name" value="DUF1565"/>
</dbReference>
<evidence type="ECO:0000313" key="7">
    <source>
        <dbReference type="Proteomes" id="UP000245535"/>
    </source>
</evidence>
<dbReference type="AlphaFoldDB" id="A0A315ZBD0"/>
<evidence type="ECO:0000256" key="3">
    <source>
        <dbReference type="ARBA" id="ARBA00022729"/>
    </source>
</evidence>
<keyword evidence="3" id="KW-0732">Signal</keyword>
<evidence type="ECO:0000256" key="1">
    <source>
        <dbReference type="ARBA" id="ARBA00004613"/>
    </source>
</evidence>
<feature type="domain" description="Glycoside hydrolase 120 insertion" evidence="5">
    <location>
        <begin position="109"/>
        <end position="185"/>
    </location>
</feature>
<dbReference type="InterPro" id="IPR052052">
    <property type="entry name" value="Polysaccharide_Lyase_9"/>
</dbReference>
<proteinExistence type="predicted"/>
<dbReference type="PANTHER" id="PTHR40088">
    <property type="entry name" value="PECTATE LYASE (EUROFUNG)"/>
    <property type="match status" value="1"/>
</dbReference>
<sequence length="604" mass="68009">MENKSYVKQHKKRFLTTLLFFFIYHFTLGQSIYVSKSGNDTNSGTKEAPFLTINKAAQVAKAGDEVIVGEGIYREWIKPLRGGTSEDNRIIYRAADGADVKILGSEEAKGWKNENAEVWKIKLQDSFFGEDNPFKKLIKHDEFVTADESGDGWGWLKYGRKAHRGDVIINGKGLTEKDSLSKILENRFTWFVEVENEETVIYANFGQLNPNSENVELSSRGFAFFPEKVGLGYITVRGFTFMNIAGHWAPPTVFQPGALGTNGGHHWTFEENIILYAKAVAISIGLPTQNIAPEKAGYHIIRRNVIMRCGQGGTAGQSYNSHSQIYDNHIEDINYRKEFGGWETAAIKHHGGDSIIIRNNFIRGVYTIDPEIGAAHGIWNDFRNSNWNVSNNIILDTDAHGILSEANWDGPNLYANNILMNTTIGSYSTRGDAWVHNLFINCVQKWENQPWGDRVQIGDARWMNNMFMGKGGFDTKIVEDNTFYSQNAMLDSTIAQTSDQKSISSTVPTQVKLFEGSEGMVLTFDIEKELSKYATAILKNDQINLPFSFDTTIDADIHGLSRNVEENTVGPFAKLNTSNRYLIYPYMSLYHKAKSMLDQVPQID</sequence>
<comment type="caution">
    <text evidence="6">The sequence shown here is derived from an EMBL/GenBank/DDBJ whole genome shotgun (WGS) entry which is preliminary data.</text>
</comment>
<evidence type="ECO:0000313" key="6">
    <source>
        <dbReference type="EMBL" id="PWJ42851.1"/>
    </source>
</evidence>
<dbReference type="InterPro" id="IPR049169">
    <property type="entry name" value="Glyco_hydro_120_ins"/>
</dbReference>
<feature type="domain" description="Glycoside hydrolase 120 insertion" evidence="5">
    <location>
        <begin position="187"/>
        <end position="217"/>
    </location>
</feature>
<dbReference type="Pfam" id="PF07602">
    <property type="entry name" value="DUF1565"/>
    <property type="match status" value="1"/>
</dbReference>
<keyword evidence="7" id="KW-1185">Reference proteome</keyword>
<dbReference type="Gene3D" id="2.60.40.1180">
    <property type="entry name" value="Golgi alpha-mannosidase II"/>
    <property type="match status" value="1"/>
</dbReference>
<dbReference type="OrthoDB" id="9767990at2"/>